<keyword evidence="1" id="KW-0732">Signal</keyword>
<feature type="chain" id="PRO_5031284097" evidence="1">
    <location>
        <begin position="24"/>
        <end position="160"/>
    </location>
</feature>
<dbReference type="RefSeq" id="WP_183721967.1">
    <property type="nucleotide sequence ID" value="NZ_JACHGO010000009.1"/>
</dbReference>
<keyword evidence="3" id="KW-1185">Reference proteome</keyword>
<evidence type="ECO:0000313" key="3">
    <source>
        <dbReference type="Proteomes" id="UP000539075"/>
    </source>
</evidence>
<name>A0A7W8C589_9BACT</name>
<feature type="signal peptide" evidence="1">
    <location>
        <begin position="1"/>
        <end position="23"/>
    </location>
</feature>
<dbReference type="AlphaFoldDB" id="A0A7W8C589"/>
<proteinExistence type="predicted"/>
<gene>
    <name evidence="2" type="ORF">HNQ38_002740</name>
</gene>
<evidence type="ECO:0000313" key="2">
    <source>
        <dbReference type="EMBL" id="MBB5144624.1"/>
    </source>
</evidence>
<organism evidence="2 3">
    <name type="scientific">Desulfovibrio intestinalis</name>
    <dbReference type="NCBI Taxonomy" id="58621"/>
    <lineage>
        <taxon>Bacteria</taxon>
        <taxon>Pseudomonadati</taxon>
        <taxon>Thermodesulfobacteriota</taxon>
        <taxon>Desulfovibrionia</taxon>
        <taxon>Desulfovibrionales</taxon>
        <taxon>Desulfovibrionaceae</taxon>
        <taxon>Desulfovibrio</taxon>
    </lineage>
</organism>
<dbReference type="EMBL" id="JACHGO010000009">
    <property type="protein sequence ID" value="MBB5144624.1"/>
    <property type="molecule type" value="Genomic_DNA"/>
</dbReference>
<reference evidence="2 3" key="1">
    <citation type="submission" date="2020-08" db="EMBL/GenBank/DDBJ databases">
        <title>Genomic Encyclopedia of Type Strains, Phase IV (KMG-IV): sequencing the most valuable type-strain genomes for metagenomic binning, comparative biology and taxonomic classification.</title>
        <authorList>
            <person name="Goeker M."/>
        </authorList>
    </citation>
    <scope>NUCLEOTIDE SEQUENCE [LARGE SCALE GENOMIC DNA]</scope>
    <source>
        <strain evidence="2 3">DSM 11275</strain>
    </source>
</reference>
<protein>
    <submittedName>
        <fullName evidence="2">Uncharacterized protein</fullName>
    </submittedName>
</protein>
<evidence type="ECO:0000256" key="1">
    <source>
        <dbReference type="SAM" id="SignalP"/>
    </source>
</evidence>
<comment type="caution">
    <text evidence="2">The sequence shown here is derived from an EMBL/GenBank/DDBJ whole genome shotgun (WGS) entry which is preliminary data.</text>
</comment>
<dbReference type="Proteomes" id="UP000539075">
    <property type="component" value="Unassembled WGS sequence"/>
</dbReference>
<sequence length="160" mass="17993">MLYKRFFIFLLLALSLPVFSVHAAAKTYDLTLVTADIPDSCNFMTRDGALFVVDEEDHFFTLNIVDRDKNISLEEYARKLSQSLKGGPVSKVGEDGWGFLVKIAVVPFDVLVMADDKHVIELFTDVDRAEWPEDITGAFNSIKSKTPELAPLLHKIITSR</sequence>
<accession>A0A7W8C589</accession>